<proteinExistence type="predicted"/>
<organism evidence="1 2">
    <name type="scientific">Symbiodinium natans</name>
    <dbReference type="NCBI Taxonomy" id="878477"/>
    <lineage>
        <taxon>Eukaryota</taxon>
        <taxon>Sar</taxon>
        <taxon>Alveolata</taxon>
        <taxon>Dinophyceae</taxon>
        <taxon>Suessiales</taxon>
        <taxon>Symbiodiniaceae</taxon>
        <taxon>Symbiodinium</taxon>
    </lineage>
</organism>
<accession>A0A812QDN6</accession>
<dbReference type="Proteomes" id="UP000604046">
    <property type="component" value="Unassembled WGS sequence"/>
</dbReference>
<gene>
    <name evidence="1" type="ORF">SNAT2548_LOCUS20982</name>
</gene>
<evidence type="ECO:0000313" key="2">
    <source>
        <dbReference type="Proteomes" id="UP000604046"/>
    </source>
</evidence>
<sequence>MYSARTEFKAAGGINFLYKGASDTRKAHEEEAIRRISESFPQLLEVRTGSRRRKTAQAQNFMFRSFGHSPILSNGVPVPCAALLLTLRLRV</sequence>
<dbReference type="AlphaFoldDB" id="A0A812QDN6"/>
<dbReference type="EMBL" id="CAJNDS010002231">
    <property type="protein sequence ID" value="CAE7384611.1"/>
    <property type="molecule type" value="Genomic_DNA"/>
</dbReference>
<name>A0A812QDN6_9DINO</name>
<keyword evidence="2" id="KW-1185">Reference proteome</keyword>
<reference evidence="1" key="1">
    <citation type="submission" date="2021-02" db="EMBL/GenBank/DDBJ databases">
        <authorList>
            <person name="Dougan E. K."/>
            <person name="Rhodes N."/>
            <person name="Thang M."/>
            <person name="Chan C."/>
        </authorList>
    </citation>
    <scope>NUCLEOTIDE SEQUENCE</scope>
</reference>
<evidence type="ECO:0000313" key="1">
    <source>
        <dbReference type="EMBL" id="CAE7384611.1"/>
    </source>
</evidence>
<comment type="caution">
    <text evidence="1">The sequence shown here is derived from an EMBL/GenBank/DDBJ whole genome shotgun (WGS) entry which is preliminary data.</text>
</comment>
<protein>
    <submittedName>
        <fullName evidence="1">Uncharacterized protein</fullName>
    </submittedName>
</protein>